<keyword evidence="3" id="KW-0614">Plasmid</keyword>
<dbReference type="HOGENOM" id="CLU_2385009_0_0_11"/>
<evidence type="ECO:0000313" key="4">
    <source>
        <dbReference type="Proteomes" id="UP000008703"/>
    </source>
</evidence>
<keyword evidence="2" id="KW-0732">Signal</keyword>
<sequence>MKKILATALIAGAAVAASAGIASAADAPRNGDSAPHSTAPVTSLINGDLSVLDNANIPAEVAVPIIGSKVGPYQGGNENAAPQEDGDLLPINNG</sequence>
<dbReference type="RefSeq" id="WP_014043730.1">
    <property type="nucleotide sequence ID" value="NC_015952.1"/>
</dbReference>
<evidence type="ECO:0000256" key="1">
    <source>
        <dbReference type="SAM" id="MobiDB-lite"/>
    </source>
</evidence>
<dbReference type="KEGG" id="svl:Strvi_0018"/>
<geneLocation type="plasmid" evidence="3 4">
    <name>pSTRVI02</name>
</geneLocation>
<dbReference type="AlphaFoldDB" id="G2PHE9"/>
<evidence type="ECO:0000256" key="2">
    <source>
        <dbReference type="SAM" id="SignalP"/>
    </source>
</evidence>
<evidence type="ECO:0008006" key="5">
    <source>
        <dbReference type="Google" id="ProtNLM"/>
    </source>
</evidence>
<organism evidence="3 4">
    <name type="scientific">Streptomyces violaceusniger (strain Tu 4113)</name>
    <dbReference type="NCBI Taxonomy" id="653045"/>
    <lineage>
        <taxon>Bacteria</taxon>
        <taxon>Bacillati</taxon>
        <taxon>Actinomycetota</taxon>
        <taxon>Actinomycetes</taxon>
        <taxon>Kitasatosporales</taxon>
        <taxon>Streptomycetaceae</taxon>
        <taxon>Streptomyces</taxon>
        <taxon>Streptomyces violaceusniger group</taxon>
    </lineage>
</organism>
<dbReference type="EMBL" id="CP002996">
    <property type="protein sequence ID" value="AEM88795.1"/>
    <property type="molecule type" value="Genomic_DNA"/>
</dbReference>
<protein>
    <recommendedName>
        <fullName evidence="5">Secreted protein</fullName>
    </recommendedName>
</protein>
<accession>G2PHE9</accession>
<feature type="signal peptide" evidence="2">
    <location>
        <begin position="1"/>
        <end position="24"/>
    </location>
</feature>
<reference evidence="3" key="1">
    <citation type="submission" date="2011-08" db="EMBL/GenBank/DDBJ databases">
        <title>Complete sequence of plasmid 2 of Streptomyces violaceusniger Tu 4113.</title>
        <authorList>
            <consortium name="US DOE Joint Genome Institute"/>
            <person name="Lucas S."/>
            <person name="Han J."/>
            <person name="Lapidus A."/>
            <person name="Cheng J.-F."/>
            <person name="Goodwin L."/>
            <person name="Pitluck S."/>
            <person name="Peters L."/>
            <person name="Ivanova N."/>
            <person name="Daligault H."/>
            <person name="Detter J.C."/>
            <person name="Han C."/>
            <person name="Tapia R."/>
            <person name="Land M."/>
            <person name="Hauser L."/>
            <person name="Kyrpides N."/>
            <person name="Ivanova N."/>
            <person name="Pagani I."/>
            <person name="Hagen A."/>
            <person name="Katz L."/>
            <person name="Fiedler H.-P."/>
            <person name="Keasling J."/>
            <person name="Fortman J."/>
            <person name="Woyke T."/>
        </authorList>
    </citation>
    <scope>NUCLEOTIDE SEQUENCE [LARGE SCALE GENOMIC DNA]</scope>
    <source>
        <strain evidence="3">Tu 4113</strain>
        <plasmid evidence="3">pSTRVI02</plasmid>
    </source>
</reference>
<name>G2PHE9_STRV4</name>
<feature type="chain" id="PRO_5003434575" description="Secreted protein" evidence="2">
    <location>
        <begin position="25"/>
        <end position="94"/>
    </location>
</feature>
<feature type="region of interest" description="Disordered" evidence="1">
    <location>
        <begin position="72"/>
        <end position="94"/>
    </location>
</feature>
<proteinExistence type="predicted"/>
<keyword evidence="4" id="KW-1185">Reference proteome</keyword>
<dbReference type="Proteomes" id="UP000008703">
    <property type="component" value="Plasmid pSTRVI02"/>
</dbReference>
<evidence type="ECO:0000313" key="3">
    <source>
        <dbReference type="EMBL" id="AEM88795.1"/>
    </source>
</evidence>
<gene>
    <name evidence="3" type="ORF">Strvi_0018</name>
</gene>